<accession>A0A939F1D3</accession>
<dbReference type="EMBL" id="JAFLQZ010000028">
    <property type="protein sequence ID" value="MBO0360996.1"/>
    <property type="molecule type" value="Genomic_DNA"/>
</dbReference>
<evidence type="ECO:0000313" key="1">
    <source>
        <dbReference type="EMBL" id="MBO0360996.1"/>
    </source>
</evidence>
<keyword evidence="2" id="KW-1185">Reference proteome</keyword>
<reference evidence="1" key="1">
    <citation type="submission" date="2021-03" db="EMBL/GenBank/DDBJ databases">
        <authorList>
            <person name="Kim M.K."/>
        </authorList>
    </citation>
    <scope>NUCLEOTIDE SEQUENCE</scope>
    <source>
        <strain evidence="1">BT186</strain>
    </source>
</reference>
<sequence length="166" mass="18705">MKDMEAVYVDGVVTAEEIKETITGLFSSLSPFQWNLFDGDAEPEGFDSSNPKHVFFATSVSNDSTEFNLKIWFFMNQSAHADEREQLIAKTLSAKFHLRTLVPFTHPKQPLDPFYDIVFIDGISFLADDSQVEFDSEDGNKGVVKILHPYELPVLHFDGVGNLLNV</sequence>
<proteinExistence type="predicted"/>
<protein>
    <submittedName>
        <fullName evidence="1">Uncharacterized protein</fullName>
    </submittedName>
</protein>
<gene>
    <name evidence="1" type="ORF">J0X19_23755</name>
</gene>
<comment type="caution">
    <text evidence="1">The sequence shown here is derived from an EMBL/GenBank/DDBJ whole genome shotgun (WGS) entry which is preliminary data.</text>
</comment>
<name>A0A939F1D3_9BACT</name>
<dbReference type="Proteomes" id="UP000664144">
    <property type="component" value="Unassembled WGS sequence"/>
</dbReference>
<dbReference type="AlphaFoldDB" id="A0A939F1D3"/>
<organism evidence="1 2">
    <name type="scientific">Hymenobacter telluris</name>
    <dbReference type="NCBI Taxonomy" id="2816474"/>
    <lineage>
        <taxon>Bacteria</taxon>
        <taxon>Pseudomonadati</taxon>
        <taxon>Bacteroidota</taxon>
        <taxon>Cytophagia</taxon>
        <taxon>Cytophagales</taxon>
        <taxon>Hymenobacteraceae</taxon>
        <taxon>Hymenobacter</taxon>
    </lineage>
</organism>
<dbReference type="RefSeq" id="WP_206986903.1">
    <property type="nucleotide sequence ID" value="NZ_JAFLQZ010000028.1"/>
</dbReference>
<evidence type="ECO:0000313" key="2">
    <source>
        <dbReference type="Proteomes" id="UP000664144"/>
    </source>
</evidence>